<evidence type="ECO:0000313" key="10">
    <source>
        <dbReference type="RefSeq" id="XP_071923148.1"/>
    </source>
</evidence>
<dbReference type="InterPro" id="IPR001611">
    <property type="entry name" value="Leu-rich_rpt"/>
</dbReference>
<dbReference type="PANTHER" id="PTHR48010:SF55">
    <property type="entry name" value="OS01G0607900 PROTEIN"/>
    <property type="match status" value="1"/>
</dbReference>
<keyword evidence="2" id="KW-0433">Leucine-rich repeat</keyword>
<evidence type="ECO:0000313" key="9">
    <source>
        <dbReference type="Proteomes" id="UP001652660"/>
    </source>
</evidence>
<dbReference type="InterPro" id="IPR003591">
    <property type="entry name" value="Leu-rich_rpt_typical-subtyp"/>
</dbReference>
<dbReference type="InterPro" id="IPR050994">
    <property type="entry name" value="At_inactive_RLKs"/>
</dbReference>
<dbReference type="InterPro" id="IPR013210">
    <property type="entry name" value="LRR_N_plant-typ"/>
</dbReference>
<keyword evidence="6 7" id="KW-0472">Membrane</keyword>
<keyword evidence="9" id="KW-1185">Reference proteome</keyword>
<comment type="subcellular location">
    <subcellularLocation>
        <location evidence="1">Membrane</location>
    </subcellularLocation>
</comment>
<dbReference type="PANTHER" id="PTHR48010">
    <property type="entry name" value="OS05G0588300 PROTEIN"/>
    <property type="match status" value="1"/>
</dbReference>
<gene>
    <name evidence="10" type="primary">LOC113711364</name>
</gene>
<dbReference type="SUPFAM" id="SSF52047">
    <property type="entry name" value="RNI-like"/>
    <property type="match status" value="1"/>
</dbReference>
<dbReference type="SMART" id="SM00220">
    <property type="entry name" value="S_TKc"/>
    <property type="match status" value="1"/>
</dbReference>
<dbReference type="SUPFAM" id="SSF56112">
    <property type="entry name" value="Protein kinase-like (PK-like)"/>
    <property type="match status" value="1"/>
</dbReference>
<dbReference type="InterPro" id="IPR011009">
    <property type="entry name" value="Kinase-like_dom_sf"/>
</dbReference>
<keyword evidence="3 7" id="KW-0812">Transmembrane</keyword>
<dbReference type="RefSeq" id="XP_071923148.1">
    <property type="nucleotide sequence ID" value="XM_072067047.1"/>
</dbReference>
<dbReference type="Proteomes" id="UP001652660">
    <property type="component" value="Chromosome 10e"/>
</dbReference>
<dbReference type="SUPFAM" id="SSF52058">
    <property type="entry name" value="L domain-like"/>
    <property type="match status" value="1"/>
</dbReference>
<dbReference type="PROSITE" id="PS50011">
    <property type="entry name" value="PROTEIN_KINASE_DOM"/>
    <property type="match status" value="1"/>
</dbReference>
<dbReference type="InterPro" id="IPR001245">
    <property type="entry name" value="Ser-Thr/Tyr_kinase_cat_dom"/>
</dbReference>
<feature type="transmembrane region" description="Helical" evidence="7">
    <location>
        <begin position="612"/>
        <end position="633"/>
    </location>
</feature>
<evidence type="ECO:0000259" key="8">
    <source>
        <dbReference type="PROSITE" id="PS50011"/>
    </source>
</evidence>
<reference evidence="10" key="1">
    <citation type="submission" date="2025-08" db="UniProtKB">
        <authorList>
            <consortium name="RefSeq"/>
        </authorList>
    </citation>
    <scope>IDENTIFICATION</scope>
    <source>
        <tissue evidence="10">Leaves</tissue>
    </source>
</reference>
<protein>
    <recommendedName>
        <fullName evidence="8">Protein kinase domain-containing protein</fullName>
    </recommendedName>
</protein>
<dbReference type="PROSITE" id="PS51450">
    <property type="entry name" value="LRR"/>
    <property type="match status" value="1"/>
</dbReference>
<keyword evidence="4" id="KW-0677">Repeat</keyword>
<dbReference type="Pfam" id="PF08263">
    <property type="entry name" value="LRRNT_2"/>
    <property type="match status" value="1"/>
</dbReference>
<sequence length="954" mass="105030">MSKYVDISSTIFFFFLFIYSVFSQLPSKQIATMTNLYEMLQNNSGNSSFRWRNAKKDSNPCSWVGVSCSSSNSSVTELSLPLFSISSSEILPVICQIDSLESLDISNNHLSSIRDVFISSCGGISGLKLLNISRNELGGSLPTFNGFQKLEVLDLSRNFLMGNINLQFDGLDSLKSLNLSYNKFTGPLPTNLGKNNLLQELQLSTNGFQGEIPVGLVKYGNLSLIDLSHNELSGSIPEIFGELSKLQILVLSANNLRGEIPKLLVNIQTLFRFAVNQNNFVGNIPSGITTYLRNLDLSFNRLSGTIPQDLLSPPCNKICAYTPNLQSVDLSSNLLEGPIPTEISLSLFRLRLGGNLLNGTVSFRSYGSLTKLTYLELEDNSLTGEIPPELGLCRNLALLNLAQNGLTGVLPVQLGNLANLQVLYLQKNKLVGVIPHQFTQLHSLQRMNFSSNSIGGSIPASISKLQSLTNLDLRHNNLSGPIPISIRTLNLLFELQLGNNQLSGDVPAMPSSLQIALNLSNNFFGGPIPVSLSGLIALEVLDLSNNKFSGVIPNFLTEMAGLTQLVLSNNQLSGDIPKFKQYVTVVTDGNKGLNKATHVSTATAGSKHSKGLSIGMVIAVAFVSGFILSFMIVKIIPSLNYSWDRTKFEWIINDGIHKPSFHFSKAMKEVHRQANILLKSEFYTYYQASMPWGMNYCIKKLYWTSKTLSLVSPEKFSQEVKLLNQLSKSNIMIPDAYALTVKGALLIYECPQHGTLFDLLHGSDENVLTWEIRYNIAVSVSKGLAHLHGFYDSTSAPVVLLCLSTRSIFMRSLSEPLIGDVELTKVIDPSKSLGTLSVVAGAVGYVPPEYAFTMRVTKSGNIFSFGTILLELLTGKQAVNEGIELVKWVKDKVEHDQLEEILDPRVRSTSVENHQQMWSMFKISMLCVSISPRERPDAEELQTMLLDVVPQFSS</sequence>
<organism evidence="9 10">
    <name type="scientific">Coffea arabica</name>
    <name type="common">Arabian coffee</name>
    <dbReference type="NCBI Taxonomy" id="13443"/>
    <lineage>
        <taxon>Eukaryota</taxon>
        <taxon>Viridiplantae</taxon>
        <taxon>Streptophyta</taxon>
        <taxon>Embryophyta</taxon>
        <taxon>Tracheophyta</taxon>
        <taxon>Spermatophyta</taxon>
        <taxon>Magnoliopsida</taxon>
        <taxon>eudicotyledons</taxon>
        <taxon>Gunneridae</taxon>
        <taxon>Pentapetalae</taxon>
        <taxon>asterids</taxon>
        <taxon>lamiids</taxon>
        <taxon>Gentianales</taxon>
        <taxon>Rubiaceae</taxon>
        <taxon>Ixoroideae</taxon>
        <taxon>Gardenieae complex</taxon>
        <taxon>Bertiereae - Coffeeae clade</taxon>
        <taxon>Coffeeae</taxon>
        <taxon>Coffea</taxon>
    </lineage>
</organism>
<evidence type="ECO:0000256" key="2">
    <source>
        <dbReference type="ARBA" id="ARBA00022614"/>
    </source>
</evidence>
<evidence type="ECO:0000256" key="7">
    <source>
        <dbReference type="SAM" id="Phobius"/>
    </source>
</evidence>
<evidence type="ECO:0000256" key="4">
    <source>
        <dbReference type="ARBA" id="ARBA00022737"/>
    </source>
</evidence>
<keyword evidence="5 7" id="KW-1133">Transmembrane helix</keyword>
<evidence type="ECO:0000256" key="6">
    <source>
        <dbReference type="ARBA" id="ARBA00023136"/>
    </source>
</evidence>
<dbReference type="InterPro" id="IPR000719">
    <property type="entry name" value="Prot_kinase_dom"/>
</dbReference>
<evidence type="ECO:0000256" key="1">
    <source>
        <dbReference type="ARBA" id="ARBA00004370"/>
    </source>
</evidence>
<evidence type="ECO:0000256" key="3">
    <source>
        <dbReference type="ARBA" id="ARBA00022692"/>
    </source>
</evidence>
<dbReference type="InterPro" id="IPR032675">
    <property type="entry name" value="LRR_dom_sf"/>
</dbReference>
<evidence type="ECO:0000256" key="5">
    <source>
        <dbReference type="ARBA" id="ARBA00022989"/>
    </source>
</evidence>
<dbReference type="SMART" id="SM00369">
    <property type="entry name" value="LRR_TYP"/>
    <property type="match status" value="8"/>
</dbReference>
<feature type="domain" description="Protein kinase" evidence="8">
    <location>
        <begin position="671"/>
        <end position="952"/>
    </location>
</feature>
<dbReference type="Pfam" id="PF00560">
    <property type="entry name" value="LRR_1"/>
    <property type="match status" value="7"/>
</dbReference>
<accession>A0ABM4VUE1</accession>
<dbReference type="Pfam" id="PF07714">
    <property type="entry name" value="PK_Tyr_Ser-Thr"/>
    <property type="match status" value="1"/>
</dbReference>
<proteinExistence type="predicted"/>
<dbReference type="Gene3D" id="3.80.10.10">
    <property type="entry name" value="Ribonuclease Inhibitor"/>
    <property type="match status" value="2"/>
</dbReference>
<dbReference type="GeneID" id="113711364"/>
<dbReference type="PRINTS" id="PR00019">
    <property type="entry name" value="LEURICHRPT"/>
</dbReference>
<name>A0ABM4VUE1_COFAR</name>
<dbReference type="Gene3D" id="1.10.510.10">
    <property type="entry name" value="Transferase(Phosphotransferase) domain 1"/>
    <property type="match status" value="1"/>
</dbReference>
<dbReference type="Pfam" id="PF13855">
    <property type="entry name" value="LRR_8"/>
    <property type="match status" value="2"/>
</dbReference>